<evidence type="ECO:0000256" key="2">
    <source>
        <dbReference type="ARBA" id="ARBA00022448"/>
    </source>
</evidence>
<sequence>MSTSEETKKEPIRRLPEEAYEVMDGDQYPPYVSSEKKIPELTFRAISLGFILSIVLGAANAYLGLKVGMTVSASIPAAVISMGIMRGILKKGTILENNIVQTIASSGESLAAGVIFTVPALYILARTNPQLVPPKLITVTLMSALGGLLGLLFMIPLRRFLIVKEHGNIPYPEGAACAEVLVAGEVGGAPAKTLFASLGLAGVYRFAQAGMKIFPEEIEWGIKGFTGAHIGADIFPSLMGVGFIVGRRIATIMLVGGVVAWLGVIPLIEFFGRHSADAIFPAATAISELGVWGIWNKYIRYVGAGAVAFGGLLSFVEALPTIINSFKAVMKRSKNDDGTPERRTQQDLPGKIVTWGSLLVAVSMLFVLPIDNTVARIVSAIAVVVFGFFFVTVSSRIVGLVGSSNNPVSGMTIATLLLTAILVKLGGISGIEGILASLTAGSVVCIALACAGDMSQDLKTGFLVGSTPKYQQIGEMIGTVAAALVIGLVLIMLDSTYGFGSKELPAPQAGLMAMVVQGIFQGDLPWTLVWIGAALGLCARLVQIPVLPFGIGLYLPVHLSVPIFFGSLIREAVMKKFPKGHEKHKPALETGMLISSGFVAGDALVGLLAAFLAYVGVADKIAVGGPLSASGIGGLALFMVLALYMYRKCCTAEAD</sequence>
<dbReference type="EMBL" id="JAKGUD010000017">
    <property type="protein sequence ID" value="MCF4143535.1"/>
    <property type="molecule type" value="Genomic_DNA"/>
</dbReference>
<accession>A0ABS9EQU6</accession>
<feature type="transmembrane region" description="Helical" evidence="6">
    <location>
        <begin position="109"/>
        <end position="125"/>
    </location>
</feature>
<feature type="transmembrane region" description="Helical" evidence="6">
    <location>
        <begin position="69"/>
        <end position="89"/>
    </location>
</feature>
<name>A0ABS9EQU6_9BACT</name>
<keyword evidence="2" id="KW-0813">Transport</keyword>
<evidence type="ECO:0000313" key="7">
    <source>
        <dbReference type="EMBL" id="MCF4143535.1"/>
    </source>
</evidence>
<reference evidence="7 8" key="1">
    <citation type="submission" date="2022-01" db="EMBL/GenBank/DDBJ databases">
        <title>Dethiosulfovibrio faecalis sp. nov., a novel proteolytic, non-sulfur-reducing bacterium isolated from a marine aquaculture solid waste bioreactor.</title>
        <authorList>
            <person name="Grabowski S."/>
            <person name="Apolinario E."/>
            <person name="Schneider N."/>
            <person name="Marshall C.W."/>
            <person name="Sowers K.R."/>
        </authorList>
    </citation>
    <scope>NUCLEOTIDE SEQUENCE [LARGE SCALE GENOMIC DNA]</scope>
    <source>
        <strain evidence="7 8">DSM 12537</strain>
    </source>
</reference>
<evidence type="ECO:0000256" key="1">
    <source>
        <dbReference type="ARBA" id="ARBA00004141"/>
    </source>
</evidence>
<evidence type="ECO:0000256" key="5">
    <source>
        <dbReference type="ARBA" id="ARBA00023136"/>
    </source>
</evidence>
<dbReference type="InterPro" id="IPR004814">
    <property type="entry name" value="Oligopep_transpt"/>
</dbReference>
<dbReference type="Proteomes" id="UP001200430">
    <property type="component" value="Unassembled WGS sequence"/>
</dbReference>
<keyword evidence="4 6" id="KW-1133">Transmembrane helix</keyword>
<feature type="transmembrane region" description="Helical" evidence="6">
    <location>
        <begin position="249"/>
        <end position="268"/>
    </location>
</feature>
<feature type="transmembrane region" description="Helical" evidence="6">
    <location>
        <begin position="410"/>
        <end position="428"/>
    </location>
</feature>
<gene>
    <name evidence="7" type="ORF">L2W38_12000</name>
</gene>
<dbReference type="InterPro" id="IPR004813">
    <property type="entry name" value="OPT"/>
</dbReference>
<keyword evidence="5 6" id="KW-0472">Membrane</keyword>
<feature type="transmembrane region" description="Helical" evidence="6">
    <location>
        <begin position="590"/>
        <end position="615"/>
    </location>
</feature>
<organism evidence="7 8">
    <name type="scientific">Dethiosulfovibrio marinus</name>
    <dbReference type="NCBI Taxonomy" id="133532"/>
    <lineage>
        <taxon>Bacteria</taxon>
        <taxon>Thermotogati</taxon>
        <taxon>Synergistota</taxon>
        <taxon>Synergistia</taxon>
        <taxon>Synergistales</taxon>
        <taxon>Dethiosulfovibrionaceae</taxon>
        <taxon>Dethiosulfovibrio</taxon>
    </lineage>
</organism>
<dbReference type="RefSeq" id="WP_236100249.1">
    <property type="nucleotide sequence ID" value="NZ_JAKGUD010000017.1"/>
</dbReference>
<feature type="transmembrane region" description="Helical" evidence="6">
    <location>
        <begin position="41"/>
        <end position="63"/>
    </location>
</feature>
<feature type="transmembrane region" description="Helical" evidence="6">
    <location>
        <begin position="298"/>
        <end position="323"/>
    </location>
</feature>
<dbReference type="PANTHER" id="PTHR31645">
    <property type="entry name" value="OLIGOPEPTIDE TRANSPORTER YGL114W-RELATED"/>
    <property type="match status" value="1"/>
</dbReference>
<feature type="transmembrane region" description="Helical" evidence="6">
    <location>
        <begin position="627"/>
        <end position="646"/>
    </location>
</feature>
<evidence type="ECO:0000256" key="4">
    <source>
        <dbReference type="ARBA" id="ARBA00022989"/>
    </source>
</evidence>
<feature type="transmembrane region" description="Helical" evidence="6">
    <location>
        <begin position="434"/>
        <end position="452"/>
    </location>
</feature>
<evidence type="ECO:0000313" key="8">
    <source>
        <dbReference type="Proteomes" id="UP001200430"/>
    </source>
</evidence>
<keyword evidence="3 6" id="KW-0812">Transmembrane</keyword>
<feature type="transmembrane region" description="Helical" evidence="6">
    <location>
        <begin position="473"/>
        <end position="493"/>
    </location>
</feature>
<dbReference type="NCBIfam" id="TIGR00728">
    <property type="entry name" value="OPT_sfam"/>
    <property type="match status" value="1"/>
</dbReference>
<proteinExistence type="predicted"/>
<feature type="transmembrane region" description="Helical" evidence="6">
    <location>
        <begin position="376"/>
        <end position="398"/>
    </location>
</feature>
<dbReference type="PANTHER" id="PTHR31645:SF0">
    <property type="entry name" value="OLIGOPEPTIDE TRANSPORTER YGL114W-RELATED"/>
    <property type="match status" value="1"/>
</dbReference>
<evidence type="ECO:0000256" key="6">
    <source>
        <dbReference type="SAM" id="Phobius"/>
    </source>
</evidence>
<dbReference type="NCBIfam" id="TIGR00733">
    <property type="entry name" value="OPT family oligopeptide transporter"/>
    <property type="match status" value="1"/>
</dbReference>
<feature type="transmembrane region" description="Helical" evidence="6">
    <location>
        <begin position="137"/>
        <end position="157"/>
    </location>
</feature>
<feature type="transmembrane region" description="Helical" evidence="6">
    <location>
        <begin position="551"/>
        <end position="569"/>
    </location>
</feature>
<feature type="transmembrane region" description="Helical" evidence="6">
    <location>
        <begin position="352"/>
        <end position="370"/>
    </location>
</feature>
<keyword evidence="8" id="KW-1185">Reference proteome</keyword>
<dbReference type="InterPro" id="IPR045035">
    <property type="entry name" value="YSL-like"/>
</dbReference>
<dbReference type="Pfam" id="PF03169">
    <property type="entry name" value="OPT"/>
    <property type="match status" value="1"/>
</dbReference>
<comment type="subcellular location">
    <subcellularLocation>
        <location evidence="1">Membrane</location>
        <topology evidence="1">Multi-pass membrane protein</topology>
    </subcellularLocation>
</comment>
<evidence type="ECO:0000256" key="3">
    <source>
        <dbReference type="ARBA" id="ARBA00022692"/>
    </source>
</evidence>
<comment type="caution">
    <text evidence="7">The sequence shown here is derived from an EMBL/GenBank/DDBJ whole genome shotgun (WGS) entry which is preliminary data.</text>
</comment>
<protein>
    <submittedName>
        <fullName evidence="7">Oligopeptide transporter, OPT family</fullName>
    </submittedName>
</protein>